<reference evidence="2" key="1">
    <citation type="journal article" date="2012" name="Nat. Genet.">
        <title>Lifestyle transitions in plant pathogenic Colletotrichum fungi deciphered by genome and transcriptome analyses.</title>
        <authorList>
            <person name="O'Connell R.J."/>
            <person name="Thon M.R."/>
            <person name="Hacquard S."/>
            <person name="Amyotte S.G."/>
            <person name="Kleemann J."/>
            <person name="Torres M.F."/>
            <person name="Damm U."/>
            <person name="Buiate E.A."/>
            <person name="Epstein L."/>
            <person name="Alkan N."/>
            <person name="Altmueller J."/>
            <person name="Alvarado-Balderrama L."/>
            <person name="Bauser C.A."/>
            <person name="Becker C."/>
            <person name="Birren B.W."/>
            <person name="Chen Z."/>
            <person name="Choi J."/>
            <person name="Crouch J.A."/>
            <person name="Duvick J.P."/>
            <person name="Farman M.A."/>
            <person name="Gan P."/>
            <person name="Heiman D."/>
            <person name="Henrissat B."/>
            <person name="Howard R.J."/>
            <person name="Kabbage M."/>
            <person name="Koch C."/>
            <person name="Kracher B."/>
            <person name="Kubo Y."/>
            <person name="Law A.D."/>
            <person name="Lebrun M.-H."/>
            <person name="Lee Y.-H."/>
            <person name="Miyara I."/>
            <person name="Moore N."/>
            <person name="Neumann U."/>
            <person name="Nordstroem K."/>
            <person name="Panaccione D.G."/>
            <person name="Panstruga R."/>
            <person name="Place M."/>
            <person name="Proctor R.H."/>
            <person name="Prusky D."/>
            <person name="Rech G."/>
            <person name="Reinhardt R."/>
            <person name="Rollins J.A."/>
            <person name="Rounsley S."/>
            <person name="Schardl C.L."/>
            <person name="Schwartz D.C."/>
            <person name="Shenoy N."/>
            <person name="Shirasu K."/>
            <person name="Sikhakolli U.R."/>
            <person name="Stueber K."/>
            <person name="Sukno S.A."/>
            <person name="Sweigard J.A."/>
            <person name="Takano Y."/>
            <person name="Takahara H."/>
            <person name="Trail F."/>
            <person name="van der Does H.C."/>
            <person name="Voll L.M."/>
            <person name="Will I."/>
            <person name="Young S."/>
            <person name="Zeng Q."/>
            <person name="Zhang J."/>
            <person name="Zhou S."/>
            <person name="Dickman M.B."/>
            <person name="Schulze-Lefert P."/>
            <person name="Ver Loren van Themaat E."/>
            <person name="Ma L.-J."/>
            <person name="Vaillancourt L.J."/>
        </authorList>
    </citation>
    <scope>NUCLEOTIDE SEQUENCE [LARGE SCALE GENOMIC DNA]</scope>
    <source>
        <strain evidence="2">M1.001 / M2 / FGSC 10212</strain>
    </source>
</reference>
<sequence length="106" mass="11911">MYPFRTKLPSAKLLQQLTPPGWHHKSPAQLRQLADAVGRVRIAVIHGTGDDMIDVHHGRLLAKHLEPAVVEIIEGMGHAPIMDRVPWLHGWLEDRIAVVEKLEPVT</sequence>
<dbReference type="STRING" id="645133.E3QLV0"/>
<dbReference type="InterPro" id="IPR029058">
    <property type="entry name" value="AB_hydrolase_fold"/>
</dbReference>
<dbReference type="eggNOG" id="ENOG502T672">
    <property type="taxonomic scope" value="Eukaryota"/>
</dbReference>
<dbReference type="AlphaFoldDB" id="E3QLV0"/>
<evidence type="ECO:0008006" key="3">
    <source>
        <dbReference type="Google" id="ProtNLM"/>
    </source>
</evidence>
<name>E3QLV0_COLGM</name>
<dbReference type="VEuPathDB" id="FungiDB:GLRG_06982"/>
<dbReference type="RefSeq" id="XP_008095858.1">
    <property type="nucleotide sequence ID" value="XM_008097667.1"/>
</dbReference>
<evidence type="ECO:0000313" key="1">
    <source>
        <dbReference type="EMBL" id="EFQ31838.1"/>
    </source>
</evidence>
<organism evidence="2">
    <name type="scientific">Colletotrichum graminicola (strain M1.001 / M2 / FGSC 10212)</name>
    <name type="common">Maize anthracnose fungus</name>
    <name type="synonym">Glomerella graminicola</name>
    <dbReference type="NCBI Taxonomy" id="645133"/>
    <lineage>
        <taxon>Eukaryota</taxon>
        <taxon>Fungi</taxon>
        <taxon>Dikarya</taxon>
        <taxon>Ascomycota</taxon>
        <taxon>Pezizomycotina</taxon>
        <taxon>Sordariomycetes</taxon>
        <taxon>Hypocreomycetidae</taxon>
        <taxon>Glomerellales</taxon>
        <taxon>Glomerellaceae</taxon>
        <taxon>Colletotrichum</taxon>
        <taxon>Colletotrichum graminicola species complex</taxon>
    </lineage>
</organism>
<dbReference type="EMBL" id="GG697358">
    <property type="protein sequence ID" value="EFQ31838.1"/>
    <property type="molecule type" value="Genomic_DNA"/>
</dbReference>
<protein>
    <recommendedName>
        <fullName evidence="3">Alpha/beta hydrolase</fullName>
    </recommendedName>
</protein>
<dbReference type="HOGENOM" id="CLU_2223088_0_0_1"/>
<dbReference type="OrthoDB" id="19657at2759"/>
<proteinExistence type="predicted"/>
<gene>
    <name evidence="1" type="ORF">GLRG_06982</name>
</gene>
<keyword evidence="2" id="KW-1185">Reference proteome</keyword>
<dbReference type="Gene3D" id="3.40.50.1820">
    <property type="entry name" value="alpha/beta hydrolase"/>
    <property type="match status" value="1"/>
</dbReference>
<dbReference type="GeneID" id="24412347"/>
<accession>E3QLV0</accession>
<evidence type="ECO:0000313" key="2">
    <source>
        <dbReference type="Proteomes" id="UP000008782"/>
    </source>
</evidence>
<dbReference type="Proteomes" id="UP000008782">
    <property type="component" value="Unassembled WGS sequence"/>
</dbReference>
<dbReference type="SUPFAM" id="SSF53474">
    <property type="entry name" value="alpha/beta-Hydrolases"/>
    <property type="match status" value="1"/>
</dbReference>